<dbReference type="RefSeq" id="WP_209686695.1">
    <property type="nucleotide sequence ID" value="NZ_JAGGLU010000005.1"/>
</dbReference>
<name>A0ABS4ME31_9LACO</name>
<proteinExistence type="predicted"/>
<keyword evidence="3" id="KW-1185">Reference proteome</keyword>
<reference evidence="2 3" key="1">
    <citation type="submission" date="2021-03" db="EMBL/GenBank/DDBJ databases">
        <title>Genomic Encyclopedia of Type Strains, Phase IV (KMG-IV): sequencing the most valuable type-strain genomes for metagenomic binning, comparative biology and taxonomic classification.</title>
        <authorList>
            <person name="Goeker M."/>
        </authorList>
    </citation>
    <scope>NUCLEOTIDE SEQUENCE [LARGE SCALE GENOMIC DNA]</scope>
    <source>
        <strain evidence="2 3">DSM 101872</strain>
    </source>
</reference>
<gene>
    <name evidence="2" type="ORF">J2Z60_001129</name>
</gene>
<feature type="transmembrane region" description="Helical" evidence="1">
    <location>
        <begin position="12"/>
        <end position="35"/>
    </location>
</feature>
<dbReference type="Proteomes" id="UP001519292">
    <property type="component" value="Unassembled WGS sequence"/>
</dbReference>
<dbReference type="EMBL" id="JAGGLU010000005">
    <property type="protein sequence ID" value="MBP2057954.1"/>
    <property type="molecule type" value="Genomic_DNA"/>
</dbReference>
<organism evidence="2 3">
    <name type="scientific">Lactobacillus colini</name>
    <dbReference type="NCBI Taxonomy" id="1819254"/>
    <lineage>
        <taxon>Bacteria</taxon>
        <taxon>Bacillati</taxon>
        <taxon>Bacillota</taxon>
        <taxon>Bacilli</taxon>
        <taxon>Lactobacillales</taxon>
        <taxon>Lactobacillaceae</taxon>
        <taxon>Lactobacillus</taxon>
    </lineage>
</organism>
<keyword evidence="1" id="KW-0812">Transmembrane</keyword>
<keyword evidence="1" id="KW-0472">Membrane</keyword>
<protein>
    <submittedName>
        <fullName evidence="2">Uncharacterized protein</fullName>
    </submittedName>
</protein>
<evidence type="ECO:0000313" key="2">
    <source>
        <dbReference type="EMBL" id="MBP2057954.1"/>
    </source>
</evidence>
<sequence length="345" mass="40317">MKRTQFKQEKHIQKIIVVLSIILILIAVAITAVYLTKTQKAVSEPPKISKVSKQRPSASKKIKNLTLKQVVGLVVIYMHKIDNQDSDWRKVYYLGKHDGLLIKKYRQYHFKDFNLTAQKNNLVYVINDRVAFEVNSNQINFNSKLLMADSKEKLTQVNIDKMYHSLDSSDRVDWQNISNNLDIAAKLSKQSNNLKIANLRLITIPKQLRGTWYYYNNIQDKQVMEKIVITGHLVRNSMIFDSQEIDKYYRRGKGNKNLHELQNKYPNALEGKIINKNKNIGLLIYDLLDKQKAREELFVKRHILYIKSGGKLIAAYPTTKSLIKKYLRKNIKFDNNDEDLDLFID</sequence>
<comment type="caution">
    <text evidence="2">The sequence shown here is derived from an EMBL/GenBank/DDBJ whole genome shotgun (WGS) entry which is preliminary data.</text>
</comment>
<accession>A0ABS4ME31</accession>
<evidence type="ECO:0000313" key="3">
    <source>
        <dbReference type="Proteomes" id="UP001519292"/>
    </source>
</evidence>
<evidence type="ECO:0000256" key="1">
    <source>
        <dbReference type="SAM" id="Phobius"/>
    </source>
</evidence>
<keyword evidence="1" id="KW-1133">Transmembrane helix</keyword>